<sequence>MSRTGRSSIRSVLTAKDLEVFVDAYQIPECFSPTLPGPDEPAECTPDRIVIYTLSFSSCGVRYPLSAFKVNLLRHFCVHFSQLHPLGFMRVVHFELSCVTVSGESSVPLFYMFYKLISDGDWFTFAKRKDSVSPPCYSFMPTSTYPKEWKSRFIFVSAAMISESPPLRDPKASIENSIPVLSTDEIVQWKRMYENPTRAFTFPEGVLAMGGLSTFYSVRQKPSLERKSSLVLSLYRDDLVGFASRGLQRY</sequence>
<evidence type="ECO:0000313" key="3">
    <source>
        <dbReference type="Proteomes" id="UP000215914"/>
    </source>
</evidence>
<dbReference type="EMBL" id="MNCJ02000325">
    <property type="protein sequence ID" value="KAF5786283.1"/>
    <property type="molecule type" value="Genomic_DNA"/>
</dbReference>
<organism evidence="2 3">
    <name type="scientific">Helianthus annuus</name>
    <name type="common">Common sunflower</name>
    <dbReference type="NCBI Taxonomy" id="4232"/>
    <lineage>
        <taxon>Eukaryota</taxon>
        <taxon>Viridiplantae</taxon>
        <taxon>Streptophyta</taxon>
        <taxon>Embryophyta</taxon>
        <taxon>Tracheophyta</taxon>
        <taxon>Spermatophyta</taxon>
        <taxon>Magnoliopsida</taxon>
        <taxon>eudicotyledons</taxon>
        <taxon>Gunneridae</taxon>
        <taxon>Pentapetalae</taxon>
        <taxon>asterids</taxon>
        <taxon>campanulids</taxon>
        <taxon>Asterales</taxon>
        <taxon>Asteraceae</taxon>
        <taxon>Asteroideae</taxon>
        <taxon>Heliantheae alliance</taxon>
        <taxon>Heliantheae</taxon>
        <taxon>Helianthus</taxon>
    </lineage>
</organism>
<dbReference type="Pfam" id="PF04195">
    <property type="entry name" value="Transposase_28"/>
    <property type="match status" value="1"/>
</dbReference>
<evidence type="ECO:0000313" key="2">
    <source>
        <dbReference type="EMBL" id="KAF5786283.1"/>
    </source>
</evidence>
<reference evidence="2" key="1">
    <citation type="journal article" date="2017" name="Nature">
        <title>The sunflower genome provides insights into oil metabolism, flowering and Asterid evolution.</title>
        <authorList>
            <person name="Badouin H."/>
            <person name="Gouzy J."/>
            <person name="Grassa C.J."/>
            <person name="Murat F."/>
            <person name="Staton S.E."/>
            <person name="Cottret L."/>
            <person name="Lelandais-Briere C."/>
            <person name="Owens G.L."/>
            <person name="Carrere S."/>
            <person name="Mayjonade B."/>
            <person name="Legrand L."/>
            <person name="Gill N."/>
            <person name="Kane N.C."/>
            <person name="Bowers J.E."/>
            <person name="Hubner S."/>
            <person name="Bellec A."/>
            <person name="Berard A."/>
            <person name="Berges H."/>
            <person name="Blanchet N."/>
            <person name="Boniface M.C."/>
            <person name="Brunel D."/>
            <person name="Catrice O."/>
            <person name="Chaidir N."/>
            <person name="Claudel C."/>
            <person name="Donnadieu C."/>
            <person name="Faraut T."/>
            <person name="Fievet G."/>
            <person name="Helmstetter N."/>
            <person name="King M."/>
            <person name="Knapp S.J."/>
            <person name="Lai Z."/>
            <person name="Le Paslier M.C."/>
            <person name="Lippi Y."/>
            <person name="Lorenzon L."/>
            <person name="Mandel J.R."/>
            <person name="Marage G."/>
            <person name="Marchand G."/>
            <person name="Marquand E."/>
            <person name="Bret-Mestries E."/>
            <person name="Morien E."/>
            <person name="Nambeesan S."/>
            <person name="Nguyen T."/>
            <person name="Pegot-Espagnet P."/>
            <person name="Pouilly N."/>
            <person name="Raftis F."/>
            <person name="Sallet E."/>
            <person name="Schiex T."/>
            <person name="Thomas J."/>
            <person name="Vandecasteele C."/>
            <person name="Vares D."/>
            <person name="Vear F."/>
            <person name="Vautrin S."/>
            <person name="Crespi M."/>
            <person name="Mangin B."/>
            <person name="Burke J.M."/>
            <person name="Salse J."/>
            <person name="Munos S."/>
            <person name="Vincourt P."/>
            <person name="Rieseberg L.H."/>
            <person name="Langlade N.B."/>
        </authorList>
    </citation>
    <scope>NUCLEOTIDE SEQUENCE</scope>
    <source>
        <tissue evidence="2">Leaves</tissue>
    </source>
</reference>
<dbReference type="InterPro" id="IPR007321">
    <property type="entry name" value="Transposase_28"/>
</dbReference>
<feature type="domain" description="Transposase (putative) gypsy type" evidence="1">
    <location>
        <begin position="53"/>
        <end position="116"/>
    </location>
</feature>
<dbReference type="AlphaFoldDB" id="A0A9K3HXA4"/>
<dbReference type="Proteomes" id="UP000215914">
    <property type="component" value="Unassembled WGS sequence"/>
</dbReference>
<comment type="caution">
    <text evidence="2">The sequence shown here is derived from an EMBL/GenBank/DDBJ whole genome shotgun (WGS) entry which is preliminary data.</text>
</comment>
<dbReference type="PANTHER" id="PTHR31099:SF41">
    <property type="entry name" value="TRANSPOSASE (PUTATIVE), GYPSY TYPE-RELATED"/>
    <property type="match status" value="1"/>
</dbReference>
<proteinExistence type="predicted"/>
<dbReference type="Gramene" id="mRNA:HanXRQr2_Chr10g0438991">
    <property type="protein sequence ID" value="mRNA:HanXRQr2_Chr10g0438991"/>
    <property type="gene ID" value="HanXRQr2_Chr10g0438991"/>
</dbReference>
<keyword evidence="3" id="KW-1185">Reference proteome</keyword>
<accession>A0A9K3HXA4</accession>
<gene>
    <name evidence="2" type="ORF">HanXRQr2_Chr10g0438991</name>
</gene>
<dbReference type="PANTHER" id="PTHR31099">
    <property type="entry name" value="OS06G0165300 PROTEIN"/>
    <property type="match status" value="1"/>
</dbReference>
<reference evidence="2" key="2">
    <citation type="submission" date="2020-06" db="EMBL/GenBank/DDBJ databases">
        <title>Helianthus annuus Genome sequencing and assembly Release 2.</title>
        <authorList>
            <person name="Gouzy J."/>
            <person name="Langlade N."/>
            <person name="Munos S."/>
        </authorList>
    </citation>
    <scope>NUCLEOTIDE SEQUENCE</scope>
    <source>
        <tissue evidence="2">Leaves</tissue>
    </source>
</reference>
<protein>
    <recommendedName>
        <fullName evidence="1">Transposase (putative) gypsy type domain-containing protein</fullName>
    </recommendedName>
</protein>
<name>A0A9K3HXA4_HELAN</name>
<evidence type="ECO:0000259" key="1">
    <source>
        <dbReference type="Pfam" id="PF04195"/>
    </source>
</evidence>